<protein>
    <recommendedName>
        <fullName evidence="2">Thioredoxin domain-containing protein</fullName>
    </recommendedName>
</protein>
<feature type="transmembrane region" description="Helical" evidence="1">
    <location>
        <begin position="34"/>
        <end position="53"/>
    </location>
</feature>
<gene>
    <name evidence="3" type="ORF">GCM10011444_12740</name>
</gene>
<feature type="transmembrane region" description="Helical" evidence="1">
    <location>
        <begin position="6"/>
        <end position="25"/>
    </location>
</feature>
<dbReference type="InterPro" id="IPR013740">
    <property type="entry name" value="Redoxin"/>
</dbReference>
<keyword evidence="1" id="KW-0472">Membrane</keyword>
<dbReference type="SUPFAM" id="SSF52833">
    <property type="entry name" value="Thioredoxin-like"/>
    <property type="match status" value="1"/>
</dbReference>
<keyword evidence="4" id="KW-1185">Reference proteome</keyword>
<dbReference type="EMBL" id="BMDQ01000001">
    <property type="protein sequence ID" value="GGI56965.1"/>
    <property type="molecule type" value="Genomic_DNA"/>
</dbReference>
<dbReference type="Pfam" id="PF08534">
    <property type="entry name" value="Redoxin"/>
    <property type="match status" value="1"/>
</dbReference>
<keyword evidence="1" id="KW-0812">Transmembrane</keyword>
<evidence type="ECO:0000259" key="2">
    <source>
        <dbReference type="PROSITE" id="PS51352"/>
    </source>
</evidence>
<dbReference type="Proteomes" id="UP000624701">
    <property type="component" value="Unassembled WGS sequence"/>
</dbReference>
<proteinExistence type="predicted"/>
<keyword evidence="1" id="KW-1133">Transmembrane helix</keyword>
<name>A0ABQ2BWZ4_9FLAO</name>
<sequence>MNFLTLDLRIVSFLVALLIGTYAVLKRNKSKAKIILVVLSCLPISIGYILGILPEIPKLWTAIPLFLMISAICVFDAKKWVSGIGLLLIVFYSFGVVPNLVESSLSQYVNENAPEIKFKALHDGKTYSIEDFKDKTLVIDFFGTWCKPCIEEMKELKALKENYSARTDIEFLFVCTQFGKDTPEKAKKFLEARNFNFKGYFDEDNVAHKQLKFTGVPALVIVNKKGKVVFKHEGYNPSENLTAIIKKVID</sequence>
<reference evidence="4" key="1">
    <citation type="journal article" date="2019" name="Int. J. Syst. Evol. Microbiol.">
        <title>The Global Catalogue of Microorganisms (GCM) 10K type strain sequencing project: providing services to taxonomists for standard genome sequencing and annotation.</title>
        <authorList>
            <consortium name="The Broad Institute Genomics Platform"/>
            <consortium name="The Broad Institute Genome Sequencing Center for Infectious Disease"/>
            <person name="Wu L."/>
            <person name="Ma J."/>
        </authorList>
    </citation>
    <scope>NUCLEOTIDE SEQUENCE [LARGE SCALE GENOMIC DNA]</scope>
    <source>
        <strain evidence="4">CCM 8681</strain>
    </source>
</reference>
<dbReference type="PANTHER" id="PTHR42852">
    <property type="entry name" value="THIOL:DISULFIDE INTERCHANGE PROTEIN DSBE"/>
    <property type="match status" value="1"/>
</dbReference>
<dbReference type="CDD" id="cd02966">
    <property type="entry name" value="TlpA_like_family"/>
    <property type="match status" value="1"/>
</dbReference>
<comment type="caution">
    <text evidence="3">The sequence shown here is derived from an EMBL/GenBank/DDBJ whole genome shotgun (WGS) entry which is preliminary data.</text>
</comment>
<dbReference type="InterPro" id="IPR036249">
    <property type="entry name" value="Thioredoxin-like_sf"/>
</dbReference>
<feature type="transmembrane region" description="Helical" evidence="1">
    <location>
        <begin position="59"/>
        <end position="77"/>
    </location>
</feature>
<accession>A0ABQ2BWZ4</accession>
<dbReference type="InterPro" id="IPR013766">
    <property type="entry name" value="Thioredoxin_domain"/>
</dbReference>
<dbReference type="PROSITE" id="PS51352">
    <property type="entry name" value="THIOREDOXIN_2"/>
    <property type="match status" value="1"/>
</dbReference>
<evidence type="ECO:0000256" key="1">
    <source>
        <dbReference type="SAM" id="Phobius"/>
    </source>
</evidence>
<dbReference type="InterPro" id="IPR050553">
    <property type="entry name" value="Thioredoxin_ResA/DsbE_sf"/>
</dbReference>
<feature type="transmembrane region" description="Helical" evidence="1">
    <location>
        <begin position="84"/>
        <end position="101"/>
    </location>
</feature>
<evidence type="ECO:0000313" key="4">
    <source>
        <dbReference type="Proteomes" id="UP000624701"/>
    </source>
</evidence>
<evidence type="ECO:0000313" key="3">
    <source>
        <dbReference type="EMBL" id="GGI56965.1"/>
    </source>
</evidence>
<feature type="domain" description="Thioredoxin" evidence="2">
    <location>
        <begin position="107"/>
        <end position="250"/>
    </location>
</feature>
<dbReference type="Gene3D" id="3.40.30.10">
    <property type="entry name" value="Glutaredoxin"/>
    <property type="match status" value="1"/>
</dbReference>
<organism evidence="3 4">
    <name type="scientific">Winogradskyella haliclonae</name>
    <dbReference type="NCBI Taxonomy" id="2048558"/>
    <lineage>
        <taxon>Bacteria</taxon>
        <taxon>Pseudomonadati</taxon>
        <taxon>Bacteroidota</taxon>
        <taxon>Flavobacteriia</taxon>
        <taxon>Flavobacteriales</taxon>
        <taxon>Flavobacteriaceae</taxon>
        <taxon>Winogradskyella</taxon>
    </lineage>
</organism>
<dbReference type="PANTHER" id="PTHR42852:SF13">
    <property type="entry name" value="PROTEIN DIPZ"/>
    <property type="match status" value="1"/>
</dbReference>